<reference evidence="2 3" key="1">
    <citation type="submission" date="2017-11" db="EMBL/GenBank/DDBJ databases">
        <title>Genomic Encyclopedia of Type Strains, Phase III (KMG-III): the genomes of soil and plant-associated and newly described type strains.</title>
        <authorList>
            <person name="Whitman W."/>
        </authorList>
    </citation>
    <scope>NUCLEOTIDE SEQUENCE [LARGE SCALE GENOMIC DNA]</scope>
    <source>
        <strain evidence="2 3">CGMCC 1.12274</strain>
    </source>
</reference>
<feature type="transmembrane region" description="Helical" evidence="1">
    <location>
        <begin position="34"/>
        <end position="56"/>
    </location>
</feature>
<sequence>MPYRHSHYYVGFVLAVIMLGFWASYWSIAASVRNAFHVHAISAMAWLGLLIVQNLSIQRRHNALHKRMGMASLVLFPFLILGLVMIMDVAGQRYAAQESAFTMHNGPSFGIGTGIAIAAYLTLFYQALKNRRRVKLHAGYMLATPLILFESPFSRVMEAYLPWMNVIGSDDIHIVQDTIAISDGLVALFALVLYSRDRRNGAPWLVAAGFCLFQAVVMWFGPYIPLMGTLFGAYATIPLPVTAAAGMAAGILAGWLGWKAGAAPVRSAATVAAA</sequence>
<feature type="transmembrane region" description="Helical" evidence="1">
    <location>
        <begin position="137"/>
        <end position="154"/>
    </location>
</feature>
<accession>A0A2N0H725</accession>
<evidence type="ECO:0000313" key="3">
    <source>
        <dbReference type="Proteomes" id="UP000232587"/>
    </source>
</evidence>
<feature type="transmembrane region" description="Helical" evidence="1">
    <location>
        <begin position="7"/>
        <end position="28"/>
    </location>
</feature>
<feature type="transmembrane region" description="Helical" evidence="1">
    <location>
        <begin position="107"/>
        <end position="125"/>
    </location>
</feature>
<feature type="transmembrane region" description="Helical" evidence="1">
    <location>
        <begin position="233"/>
        <end position="258"/>
    </location>
</feature>
<evidence type="ECO:0000313" key="2">
    <source>
        <dbReference type="EMBL" id="PKB14749.1"/>
    </source>
</evidence>
<keyword evidence="1" id="KW-1133">Transmembrane helix</keyword>
<dbReference type="AlphaFoldDB" id="A0A2N0H725"/>
<keyword evidence="1" id="KW-0472">Membrane</keyword>
<comment type="caution">
    <text evidence="2">The sequence shown here is derived from an EMBL/GenBank/DDBJ whole genome shotgun (WGS) entry which is preliminary data.</text>
</comment>
<keyword evidence="1" id="KW-0812">Transmembrane</keyword>
<dbReference type="RefSeq" id="WP_100867546.1">
    <property type="nucleotide sequence ID" value="NZ_PHUF01000004.1"/>
</dbReference>
<feature type="transmembrane region" description="Helical" evidence="1">
    <location>
        <begin position="68"/>
        <end position="87"/>
    </location>
</feature>
<evidence type="ECO:0000256" key="1">
    <source>
        <dbReference type="SAM" id="Phobius"/>
    </source>
</evidence>
<feature type="transmembrane region" description="Helical" evidence="1">
    <location>
        <begin position="201"/>
        <end position="221"/>
    </location>
</feature>
<dbReference type="OrthoDB" id="648493at2"/>
<organism evidence="2 3">
    <name type="scientific">Novosphingobium kunmingense</name>
    <dbReference type="NCBI Taxonomy" id="1211806"/>
    <lineage>
        <taxon>Bacteria</taxon>
        <taxon>Pseudomonadati</taxon>
        <taxon>Pseudomonadota</taxon>
        <taxon>Alphaproteobacteria</taxon>
        <taxon>Sphingomonadales</taxon>
        <taxon>Sphingomonadaceae</taxon>
        <taxon>Novosphingobium</taxon>
    </lineage>
</organism>
<proteinExistence type="predicted"/>
<dbReference type="EMBL" id="PHUF01000004">
    <property type="protein sequence ID" value="PKB14749.1"/>
    <property type="molecule type" value="Genomic_DNA"/>
</dbReference>
<feature type="transmembrane region" description="Helical" evidence="1">
    <location>
        <begin position="174"/>
        <end position="194"/>
    </location>
</feature>
<protein>
    <submittedName>
        <fullName evidence="2">Uncharacterized protein</fullName>
    </submittedName>
</protein>
<dbReference type="Proteomes" id="UP000232587">
    <property type="component" value="Unassembled WGS sequence"/>
</dbReference>
<keyword evidence="3" id="KW-1185">Reference proteome</keyword>
<name>A0A2N0H725_9SPHN</name>
<gene>
    <name evidence="2" type="ORF">B0I00_2349</name>
</gene>